<protein>
    <submittedName>
        <fullName evidence="8">Putative rRNA maturation factor</fullName>
    </submittedName>
</protein>
<dbReference type="Gene3D" id="3.40.390.30">
    <property type="entry name" value="Metalloproteases ('zincins'), catalytic domain"/>
    <property type="match status" value="1"/>
</dbReference>
<evidence type="ECO:0000256" key="4">
    <source>
        <dbReference type="ARBA" id="ARBA00022723"/>
    </source>
</evidence>
<dbReference type="EMBL" id="LCHM01000053">
    <property type="protein sequence ID" value="KKT35450.1"/>
    <property type="molecule type" value="Genomic_DNA"/>
</dbReference>
<dbReference type="NCBIfam" id="TIGR00043">
    <property type="entry name" value="rRNA maturation RNase YbeY"/>
    <property type="match status" value="1"/>
</dbReference>
<dbReference type="Proteomes" id="UP000034617">
    <property type="component" value="Unassembled WGS sequence"/>
</dbReference>
<dbReference type="GO" id="GO:0006364">
    <property type="term" value="P:rRNA processing"/>
    <property type="evidence" value="ECO:0007669"/>
    <property type="project" value="InterPro"/>
</dbReference>
<dbReference type="GO" id="GO:0004222">
    <property type="term" value="F:metalloendopeptidase activity"/>
    <property type="evidence" value="ECO:0007669"/>
    <property type="project" value="InterPro"/>
</dbReference>
<keyword evidence="4" id="KW-0479">Metal-binding</keyword>
<evidence type="ECO:0000256" key="5">
    <source>
        <dbReference type="ARBA" id="ARBA00022759"/>
    </source>
</evidence>
<dbReference type="SUPFAM" id="SSF55486">
    <property type="entry name" value="Metalloproteases ('zincins'), catalytic domain"/>
    <property type="match status" value="1"/>
</dbReference>
<organism evidence="8 9">
    <name type="scientific">Candidatus Gottesmanbacteria bacterium GW2011_GWB1_44_11c</name>
    <dbReference type="NCBI Taxonomy" id="1618447"/>
    <lineage>
        <taxon>Bacteria</taxon>
        <taxon>Candidatus Gottesmaniibacteriota</taxon>
    </lineage>
</organism>
<evidence type="ECO:0000313" key="8">
    <source>
        <dbReference type="EMBL" id="KKT35450.1"/>
    </source>
</evidence>
<accession>A0A0G1GLN1</accession>
<evidence type="ECO:0000256" key="2">
    <source>
        <dbReference type="ARBA" id="ARBA00010875"/>
    </source>
</evidence>
<dbReference type="InterPro" id="IPR023091">
    <property type="entry name" value="MetalPrtase_cat_dom_sf_prd"/>
</dbReference>
<gene>
    <name evidence="8" type="ORF">UW22_C0053G0010</name>
</gene>
<evidence type="ECO:0000256" key="3">
    <source>
        <dbReference type="ARBA" id="ARBA00022722"/>
    </source>
</evidence>
<reference evidence="8 9" key="1">
    <citation type="journal article" date="2015" name="Nature">
        <title>rRNA introns, odd ribosomes, and small enigmatic genomes across a large radiation of phyla.</title>
        <authorList>
            <person name="Brown C.T."/>
            <person name="Hug L.A."/>
            <person name="Thomas B.C."/>
            <person name="Sharon I."/>
            <person name="Castelle C.J."/>
            <person name="Singh A."/>
            <person name="Wilkins M.J."/>
            <person name="Williams K.H."/>
            <person name="Banfield J.F."/>
        </authorList>
    </citation>
    <scope>NUCLEOTIDE SEQUENCE [LARGE SCALE GENOMIC DNA]</scope>
</reference>
<keyword evidence="6" id="KW-0378">Hydrolase</keyword>
<dbReference type="GO" id="GO:0046872">
    <property type="term" value="F:metal ion binding"/>
    <property type="evidence" value="ECO:0007669"/>
    <property type="project" value="UniProtKB-KW"/>
</dbReference>
<dbReference type="InterPro" id="IPR002036">
    <property type="entry name" value="YbeY"/>
</dbReference>
<sequence>MKVLNKKYRNIDATTNVLSFPFHDPVQSGNVPFVESPDDVLRLGDIVVSFPQARAMAIKENKLIDDVIIFLALHGLDHLMGKHHD</sequence>
<keyword evidence="5" id="KW-0255">Endonuclease</keyword>
<keyword evidence="3" id="KW-0540">Nuclease</keyword>
<comment type="cofactor">
    <cofactor evidence="1">
        <name>Zn(2+)</name>
        <dbReference type="ChEBI" id="CHEBI:29105"/>
    </cofactor>
</comment>
<dbReference type="GO" id="GO:0004519">
    <property type="term" value="F:endonuclease activity"/>
    <property type="evidence" value="ECO:0007669"/>
    <property type="project" value="UniProtKB-KW"/>
</dbReference>
<evidence type="ECO:0000313" key="9">
    <source>
        <dbReference type="Proteomes" id="UP000034617"/>
    </source>
</evidence>
<comment type="caution">
    <text evidence="8">The sequence shown here is derived from an EMBL/GenBank/DDBJ whole genome shotgun (WGS) entry which is preliminary data.</text>
</comment>
<proteinExistence type="inferred from homology"/>
<keyword evidence="7" id="KW-0862">Zinc</keyword>
<dbReference type="PANTHER" id="PTHR46986:SF1">
    <property type="entry name" value="ENDORIBONUCLEASE YBEY, CHLOROPLASTIC"/>
    <property type="match status" value="1"/>
</dbReference>
<comment type="similarity">
    <text evidence="2">Belongs to the endoribonuclease YbeY family.</text>
</comment>
<dbReference type="AlphaFoldDB" id="A0A0G1GLN1"/>
<name>A0A0G1GLN1_9BACT</name>
<dbReference type="Pfam" id="PF02130">
    <property type="entry name" value="YbeY"/>
    <property type="match status" value="1"/>
</dbReference>
<evidence type="ECO:0000256" key="7">
    <source>
        <dbReference type="ARBA" id="ARBA00022833"/>
    </source>
</evidence>
<evidence type="ECO:0000256" key="6">
    <source>
        <dbReference type="ARBA" id="ARBA00022801"/>
    </source>
</evidence>
<evidence type="ECO:0000256" key="1">
    <source>
        <dbReference type="ARBA" id="ARBA00001947"/>
    </source>
</evidence>
<dbReference type="PANTHER" id="PTHR46986">
    <property type="entry name" value="ENDORIBONUCLEASE YBEY, CHLOROPLASTIC"/>
    <property type="match status" value="1"/>
</dbReference>